<proteinExistence type="predicted"/>
<dbReference type="RefSeq" id="WP_068240171.1">
    <property type="nucleotide sequence ID" value="NZ_LPUY01000012.1"/>
</dbReference>
<protein>
    <submittedName>
        <fullName evidence="1">Uncharacterized protein</fullName>
    </submittedName>
</protein>
<reference evidence="1 2" key="1">
    <citation type="submission" date="2015-12" db="EMBL/GenBank/DDBJ databases">
        <title>Genome sequence of the marine Rhodobacteraceae strain O3.65, Candidatus Tritonibacter horizontis.</title>
        <authorList>
            <person name="Poehlein A."/>
            <person name="Giebel H.A."/>
            <person name="Voget S."/>
            <person name="Brinkhoff T."/>
        </authorList>
    </citation>
    <scope>NUCLEOTIDE SEQUENCE [LARGE SCALE GENOMIC DNA]</scope>
    <source>
        <strain evidence="1 2">O3.65</strain>
    </source>
</reference>
<evidence type="ECO:0000313" key="2">
    <source>
        <dbReference type="Proteomes" id="UP000068382"/>
    </source>
</evidence>
<name>A0A132C1X4_9RHOB</name>
<evidence type="ECO:0000313" key="1">
    <source>
        <dbReference type="EMBL" id="KUP94611.1"/>
    </source>
</evidence>
<dbReference type="EMBL" id="LPUY01000012">
    <property type="protein sequence ID" value="KUP94611.1"/>
    <property type="molecule type" value="Genomic_DNA"/>
</dbReference>
<dbReference type="AlphaFoldDB" id="A0A132C1X4"/>
<accession>A0A132C1X4</accession>
<keyword evidence="2" id="KW-1185">Reference proteome</keyword>
<sequence>MRKAERPITLLLGFTHPSFVVENFLEQMAGGLTCLNYQPHLLYIDQDINAQIAGLDIGKVELVLSLGGLPLKLNINQQPI</sequence>
<gene>
    <name evidence="1" type="ORF">TRIHO_05370</name>
</gene>
<dbReference type="Proteomes" id="UP000068382">
    <property type="component" value="Unassembled WGS sequence"/>
</dbReference>
<comment type="caution">
    <text evidence="1">The sequence shown here is derived from an EMBL/GenBank/DDBJ whole genome shotgun (WGS) entry which is preliminary data.</text>
</comment>
<organism evidence="1 2">
    <name type="scientific">Tritonibacter horizontis</name>
    <dbReference type="NCBI Taxonomy" id="1768241"/>
    <lineage>
        <taxon>Bacteria</taxon>
        <taxon>Pseudomonadati</taxon>
        <taxon>Pseudomonadota</taxon>
        <taxon>Alphaproteobacteria</taxon>
        <taxon>Rhodobacterales</taxon>
        <taxon>Paracoccaceae</taxon>
        <taxon>Tritonibacter</taxon>
    </lineage>
</organism>